<reference evidence="1" key="1">
    <citation type="journal article" date="2021" name="Open Biol.">
        <title>Shared evolutionary footprints suggest mitochondrial oxidative damage underlies multiple complex I losses in fungi.</title>
        <authorList>
            <person name="Schikora-Tamarit M.A."/>
            <person name="Marcet-Houben M."/>
            <person name="Nosek J."/>
            <person name="Gabaldon T."/>
        </authorList>
    </citation>
    <scope>NUCLEOTIDE SEQUENCE</scope>
    <source>
        <strain evidence="1">CBS6075</strain>
    </source>
</reference>
<organism evidence="1 2">
    <name type="scientific">Ogataea philodendri</name>
    <dbReference type="NCBI Taxonomy" id="1378263"/>
    <lineage>
        <taxon>Eukaryota</taxon>
        <taxon>Fungi</taxon>
        <taxon>Dikarya</taxon>
        <taxon>Ascomycota</taxon>
        <taxon>Saccharomycotina</taxon>
        <taxon>Pichiomycetes</taxon>
        <taxon>Pichiales</taxon>
        <taxon>Pichiaceae</taxon>
        <taxon>Ogataea</taxon>
    </lineage>
</organism>
<sequence>MVANRSVLKVSSKSVGEMHAIMVVFELPPMLSFNSQVKMDSLYGITVLCFGDSAKRVRIRPKVTSDLLILLPSCCLIFSRPSLATNFSDPAKSTSFKFDLSLTNEFVSGSNCSCTTVTVRMECDLDDCLFRCVSAVVLLSNPLASNSIISCELPTVYSLKFSTNGTLLLFSLTRNFSPVPSRSTTFS</sequence>
<proteinExistence type="predicted"/>
<dbReference type="OrthoDB" id="10287197at2759"/>
<dbReference type="EMBL" id="JAEUBE010000158">
    <property type="protein sequence ID" value="KAH3668873.1"/>
    <property type="molecule type" value="Genomic_DNA"/>
</dbReference>
<evidence type="ECO:0000313" key="2">
    <source>
        <dbReference type="Proteomes" id="UP000769157"/>
    </source>
</evidence>
<dbReference type="AlphaFoldDB" id="A0A9P8PAV3"/>
<comment type="caution">
    <text evidence="1">The sequence shown here is derived from an EMBL/GenBank/DDBJ whole genome shotgun (WGS) entry which is preliminary data.</text>
</comment>
<keyword evidence="2" id="KW-1185">Reference proteome</keyword>
<dbReference type="Proteomes" id="UP000769157">
    <property type="component" value="Unassembled WGS sequence"/>
</dbReference>
<name>A0A9P8PAV3_9ASCO</name>
<dbReference type="GeneID" id="70234595"/>
<reference evidence="1" key="2">
    <citation type="submission" date="2021-01" db="EMBL/GenBank/DDBJ databases">
        <authorList>
            <person name="Schikora-Tamarit M.A."/>
        </authorList>
    </citation>
    <scope>NUCLEOTIDE SEQUENCE</scope>
    <source>
        <strain evidence="1">CBS6075</strain>
    </source>
</reference>
<protein>
    <submittedName>
        <fullName evidence="1">Uncharacterized protein</fullName>
    </submittedName>
</protein>
<accession>A0A9P8PAV3</accession>
<gene>
    <name evidence="1" type="ORF">OGAPHI_002628</name>
</gene>
<dbReference type="RefSeq" id="XP_046063287.1">
    <property type="nucleotide sequence ID" value="XM_046203519.1"/>
</dbReference>
<evidence type="ECO:0000313" key="1">
    <source>
        <dbReference type="EMBL" id="KAH3668873.1"/>
    </source>
</evidence>